<dbReference type="AlphaFoldDB" id="F9PB97"/>
<gene>
    <name evidence="5" type="ORF">HMPREF1124_1117</name>
</gene>
<dbReference type="Pfam" id="PF00293">
    <property type="entry name" value="NUDIX"/>
    <property type="match status" value="1"/>
</dbReference>
<dbReference type="InterPro" id="IPR020476">
    <property type="entry name" value="Nudix_hydrolase"/>
</dbReference>
<dbReference type="InterPro" id="IPR000086">
    <property type="entry name" value="NUDIX_hydrolase_dom"/>
</dbReference>
<reference evidence="5 6" key="1">
    <citation type="submission" date="2011-07" db="EMBL/GenBank/DDBJ databases">
        <authorList>
            <person name="Harkins D.M."/>
            <person name="Madupu R."/>
            <person name="Durkin A.S."/>
            <person name="Torralba M."/>
            <person name="Methe B."/>
            <person name="Sutton G.G."/>
            <person name="Nelson K.E."/>
        </authorList>
    </citation>
    <scope>NUCLEOTIDE SEQUENCE [LARGE SCALE GENOMIC DNA]</scope>
    <source>
        <strain evidence="5 6">X</strain>
    </source>
</reference>
<dbReference type="eggNOG" id="COG1051">
    <property type="taxonomic scope" value="Bacteria"/>
</dbReference>
<dbReference type="PANTHER" id="PTHR43736:SF1">
    <property type="entry name" value="DIHYDRONEOPTERIN TRIPHOSPHATE DIPHOSPHATASE"/>
    <property type="match status" value="1"/>
</dbReference>
<name>F9PB97_9STRE</name>
<feature type="domain" description="Nudix hydrolase" evidence="4">
    <location>
        <begin position="20"/>
        <end position="152"/>
    </location>
</feature>
<evidence type="ECO:0000256" key="2">
    <source>
        <dbReference type="ARBA" id="ARBA00022801"/>
    </source>
</evidence>
<evidence type="ECO:0000313" key="5">
    <source>
        <dbReference type="EMBL" id="EGV15412.1"/>
    </source>
</evidence>
<dbReference type="PATRIC" id="fig|997830.4.peg.599"/>
<dbReference type="EMBL" id="AFUQ01000001">
    <property type="protein sequence ID" value="EGV15412.1"/>
    <property type="molecule type" value="Genomic_DNA"/>
</dbReference>
<dbReference type="InterPro" id="IPR020084">
    <property type="entry name" value="NUDIX_hydrolase_CS"/>
</dbReference>
<comment type="similarity">
    <text evidence="1 3">Belongs to the Nudix hydrolase family.</text>
</comment>
<evidence type="ECO:0000256" key="3">
    <source>
        <dbReference type="RuleBase" id="RU003476"/>
    </source>
</evidence>
<dbReference type="PRINTS" id="PR00502">
    <property type="entry name" value="NUDIXFAMILY"/>
</dbReference>
<dbReference type="Proteomes" id="UP000003399">
    <property type="component" value="Unassembled WGS sequence"/>
</dbReference>
<keyword evidence="2 3" id="KW-0378">Hydrolase</keyword>
<evidence type="ECO:0000256" key="1">
    <source>
        <dbReference type="ARBA" id="ARBA00005582"/>
    </source>
</evidence>
<organism evidence="5 6">
    <name type="scientific">Streptococcus infantis X</name>
    <dbReference type="NCBI Taxonomy" id="997830"/>
    <lineage>
        <taxon>Bacteria</taxon>
        <taxon>Bacillati</taxon>
        <taxon>Bacillota</taxon>
        <taxon>Bacilli</taxon>
        <taxon>Lactobacillales</taxon>
        <taxon>Streptococcaceae</taxon>
        <taxon>Streptococcus</taxon>
    </lineage>
</organism>
<dbReference type="PROSITE" id="PS51462">
    <property type="entry name" value="NUDIX"/>
    <property type="match status" value="1"/>
</dbReference>
<protein>
    <submittedName>
        <fullName evidence="5">Hydrolase, NUDIX family</fullName>
    </submittedName>
</protein>
<accession>F9PB97</accession>
<dbReference type="PROSITE" id="PS00893">
    <property type="entry name" value="NUDIX_BOX"/>
    <property type="match status" value="1"/>
</dbReference>
<proteinExistence type="inferred from homology"/>
<dbReference type="PANTHER" id="PTHR43736">
    <property type="entry name" value="ADP-RIBOSE PYROPHOSPHATASE"/>
    <property type="match status" value="1"/>
</dbReference>
<comment type="caution">
    <text evidence="5">The sequence shown here is derived from an EMBL/GenBank/DDBJ whole genome shotgun (WGS) entry which is preliminary data.</text>
</comment>
<dbReference type="GO" id="GO:0016787">
    <property type="term" value="F:hydrolase activity"/>
    <property type="evidence" value="ECO:0007669"/>
    <property type="project" value="UniProtKB-KW"/>
</dbReference>
<evidence type="ECO:0000259" key="4">
    <source>
        <dbReference type="PROSITE" id="PS51462"/>
    </source>
</evidence>
<dbReference type="InterPro" id="IPR015797">
    <property type="entry name" value="NUDIX_hydrolase-like_dom_sf"/>
</dbReference>
<dbReference type="Gene3D" id="3.90.79.10">
    <property type="entry name" value="Nucleoside Triphosphate Pyrophosphohydrolase"/>
    <property type="match status" value="1"/>
</dbReference>
<evidence type="ECO:0000313" key="6">
    <source>
        <dbReference type="Proteomes" id="UP000003399"/>
    </source>
</evidence>
<dbReference type="SUPFAM" id="SSF55811">
    <property type="entry name" value="Nudix"/>
    <property type="match status" value="1"/>
</dbReference>
<sequence length="157" mass="17718">MSEVNNELYTEYKKKVGKDKIILNFTCGILNQSGKILLQKRADKGTWGLPGGAIELGESAVEALVREFYEETGVKVIVKKLLNVYTKYSDSYPNGDEAQVITMLYLVTSETSISTNVFTSDETLELGLFDHRDMQNITIVNQQHQDMINDFLKIVSQ</sequence>
<dbReference type="CDD" id="cd04677">
    <property type="entry name" value="NUDIX_Hydrolase"/>
    <property type="match status" value="1"/>
</dbReference>